<feature type="compositionally biased region" description="Polar residues" evidence="1">
    <location>
        <begin position="60"/>
        <end position="76"/>
    </location>
</feature>
<name>S4PVA0_9NEOP</name>
<organism evidence="2">
    <name type="scientific">Pararge aegeria</name>
    <name type="common">speckled wood butterfly</name>
    <dbReference type="NCBI Taxonomy" id="116150"/>
    <lineage>
        <taxon>Eukaryota</taxon>
        <taxon>Metazoa</taxon>
        <taxon>Ecdysozoa</taxon>
        <taxon>Arthropoda</taxon>
        <taxon>Hexapoda</taxon>
        <taxon>Insecta</taxon>
        <taxon>Pterygota</taxon>
        <taxon>Neoptera</taxon>
        <taxon>Endopterygota</taxon>
        <taxon>Lepidoptera</taxon>
        <taxon>Glossata</taxon>
        <taxon>Ditrysia</taxon>
        <taxon>Papilionoidea</taxon>
        <taxon>Nymphalidae</taxon>
        <taxon>Satyrinae</taxon>
        <taxon>Satyrini</taxon>
        <taxon>Parargina</taxon>
        <taxon>Pararge</taxon>
    </lineage>
</organism>
<proteinExistence type="predicted"/>
<evidence type="ECO:0000256" key="1">
    <source>
        <dbReference type="SAM" id="MobiDB-lite"/>
    </source>
</evidence>
<reference evidence="2" key="1">
    <citation type="journal article" date="2013" name="BMC Genomics">
        <title>Unscrambling butterfly oogenesis.</title>
        <authorList>
            <person name="Carter J.M."/>
            <person name="Baker S.C."/>
            <person name="Pink R."/>
            <person name="Carter D.R."/>
            <person name="Collins A."/>
            <person name="Tomlin J."/>
            <person name="Gibbs M."/>
            <person name="Breuker C.J."/>
        </authorList>
    </citation>
    <scope>NUCLEOTIDE SEQUENCE</scope>
    <source>
        <tissue evidence="2">Ovary</tissue>
    </source>
</reference>
<dbReference type="EMBL" id="GAIX01008903">
    <property type="protein sequence ID" value="JAA83657.1"/>
    <property type="molecule type" value="Transcribed_RNA"/>
</dbReference>
<reference evidence="2" key="2">
    <citation type="submission" date="2013-05" db="EMBL/GenBank/DDBJ databases">
        <authorList>
            <person name="Carter J.-M."/>
            <person name="Baker S.C."/>
            <person name="Pink R."/>
            <person name="Carter D.R.F."/>
            <person name="Collins A."/>
            <person name="Tomlin J."/>
            <person name="Gibbs M."/>
            <person name="Breuker C.J."/>
        </authorList>
    </citation>
    <scope>NUCLEOTIDE SEQUENCE</scope>
    <source>
        <tissue evidence="2">Ovary</tissue>
    </source>
</reference>
<feature type="region of interest" description="Disordered" evidence="1">
    <location>
        <begin position="55"/>
        <end position="76"/>
    </location>
</feature>
<evidence type="ECO:0000313" key="2">
    <source>
        <dbReference type="EMBL" id="JAA83657.1"/>
    </source>
</evidence>
<protein>
    <submittedName>
        <fullName evidence="2">Uncharacterized protein</fullName>
    </submittedName>
</protein>
<sequence>MVRAHIDGLVPILNVRKEEISLRSLSKIDRKYKMGIKVSILLRVALRQAVGRKKYDKTEATSQDGSIHMPTSRNVG</sequence>
<dbReference type="AlphaFoldDB" id="S4PVA0"/>
<accession>S4PVA0</accession>